<dbReference type="Proteomes" id="UP000183018">
    <property type="component" value="Unassembled WGS sequence"/>
</dbReference>
<gene>
    <name evidence="2" type="ORF">SAMN05216602_4744</name>
</gene>
<proteinExistence type="predicted"/>
<evidence type="ECO:0000313" key="3">
    <source>
        <dbReference type="Proteomes" id="UP000183018"/>
    </source>
</evidence>
<feature type="compositionally biased region" description="Polar residues" evidence="1">
    <location>
        <begin position="33"/>
        <end position="43"/>
    </location>
</feature>
<dbReference type="STRING" id="289370.SAMN05216602_4744"/>
<sequence>MSAAKSILKQFNKAVAKLATTTATKPASKSTRPMLSTSWQNSS</sequence>
<evidence type="ECO:0000256" key="1">
    <source>
        <dbReference type="SAM" id="MobiDB-lite"/>
    </source>
</evidence>
<dbReference type="EMBL" id="FORC01000009">
    <property type="protein sequence ID" value="SFJ32225.1"/>
    <property type="molecule type" value="Genomic_DNA"/>
</dbReference>
<accession>A0A1I3QEU5</accession>
<protein>
    <submittedName>
        <fullName evidence="2">Uncharacterized protein</fullName>
    </submittedName>
</protein>
<evidence type="ECO:0000313" key="2">
    <source>
        <dbReference type="EMBL" id="SFJ32225.1"/>
    </source>
</evidence>
<keyword evidence="3" id="KW-1185">Reference proteome</keyword>
<reference evidence="3" key="1">
    <citation type="submission" date="2016-10" db="EMBL/GenBank/DDBJ databases">
        <authorList>
            <person name="Varghese N."/>
            <person name="Submissions S."/>
        </authorList>
    </citation>
    <scope>NUCLEOTIDE SEQUENCE [LARGE SCALE GENOMIC DNA]</scope>
    <source>
        <strain evidence="3">LMG 22563</strain>
    </source>
</reference>
<feature type="region of interest" description="Disordered" evidence="1">
    <location>
        <begin position="20"/>
        <end position="43"/>
    </location>
</feature>
<feature type="compositionally biased region" description="Low complexity" evidence="1">
    <location>
        <begin position="20"/>
        <end position="31"/>
    </location>
</feature>
<name>A0A1I3QEU5_9GAMM</name>
<dbReference type="AlphaFoldDB" id="A0A1I3QEU5"/>
<organism evidence="2 3">
    <name type="scientific">Phytopseudomonas argentinensis</name>
    <dbReference type="NCBI Taxonomy" id="289370"/>
    <lineage>
        <taxon>Bacteria</taxon>
        <taxon>Pseudomonadati</taxon>
        <taxon>Pseudomonadota</taxon>
        <taxon>Gammaproteobacteria</taxon>
        <taxon>Pseudomonadales</taxon>
        <taxon>Pseudomonadaceae</taxon>
        <taxon>Phytopseudomonas</taxon>
    </lineage>
</organism>